<dbReference type="InterPro" id="IPR001451">
    <property type="entry name" value="Hexapep"/>
</dbReference>
<evidence type="ECO:0000256" key="2">
    <source>
        <dbReference type="ARBA" id="ARBA00022605"/>
    </source>
</evidence>
<dbReference type="PROSITE" id="PS00101">
    <property type="entry name" value="HEXAPEP_TRANSFERASES"/>
    <property type="match status" value="1"/>
</dbReference>
<keyword evidence="3" id="KW-0808">Transferase</keyword>
<sequence length="234" mass="26782">MNRLKKHIKNKLPFIIRLKTIWNQLRFNYISPLNLENFGFRGKESHIMLPAHIANAQNVYMYEQTRIQSNAKIITYTGKFIMKKYSGAAPGLTVITGNHTPTVGIPHYLLPLSRINDMEKDVIVEEDVWIGANVTLLSGVTIGRGAIIGASSVITKDVPPYAVVVGTPYKIIASKFSMEEIMEHEKRLYPKAERFDKNFLTQLFNQYYIGMHSIGKTMTAEDEIRYQKFLKKIN</sequence>
<keyword evidence="6" id="KW-0457">Lysine biosynthesis</keyword>
<dbReference type="InterPro" id="IPR011004">
    <property type="entry name" value="Trimer_LpxA-like_sf"/>
</dbReference>
<organism evidence="8 9">
    <name type="scientific">Parabacteroides segnis</name>
    <dbReference type="NCBI Taxonomy" id="2763058"/>
    <lineage>
        <taxon>Bacteria</taxon>
        <taxon>Pseudomonadati</taxon>
        <taxon>Bacteroidota</taxon>
        <taxon>Bacteroidia</taxon>
        <taxon>Bacteroidales</taxon>
        <taxon>Tannerellaceae</taxon>
        <taxon>Parabacteroides</taxon>
    </lineage>
</organism>
<dbReference type="Pfam" id="PF00132">
    <property type="entry name" value="Hexapep"/>
    <property type="match status" value="1"/>
</dbReference>
<accession>A0ABR7E6S6</accession>
<evidence type="ECO:0000313" key="9">
    <source>
        <dbReference type="Proteomes" id="UP000644010"/>
    </source>
</evidence>
<evidence type="ECO:0000256" key="4">
    <source>
        <dbReference type="ARBA" id="ARBA00022737"/>
    </source>
</evidence>
<protein>
    <recommendedName>
        <fullName evidence="10">Antibiotic acetyltransferase</fullName>
    </recommendedName>
</protein>
<keyword evidence="9" id="KW-1185">Reference proteome</keyword>
<dbReference type="RefSeq" id="WP_128133700.1">
    <property type="nucleotide sequence ID" value="NZ_JACOOI010000031.1"/>
</dbReference>
<dbReference type="InterPro" id="IPR018357">
    <property type="entry name" value="Hexapep_transf_CS"/>
</dbReference>
<dbReference type="Gene3D" id="2.160.10.10">
    <property type="entry name" value="Hexapeptide repeat proteins"/>
    <property type="match status" value="1"/>
</dbReference>
<reference evidence="8 9" key="1">
    <citation type="submission" date="2020-08" db="EMBL/GenBank/DDBJ databases">
        <title>Genome public.</title>
        <authorList>
            <person name="Liu C."/>
            <person name="Sun Q."/>
        </authorList>
    </citation>
    <scope>NUCLEOTIDE SEQUENCE [LARGE SCALE GENOMIC DNA]</scope>
    <source>
        <strain evidence="8 9">BX2</strain>
    </source>
</reference>
<evidence type="ECO:0000256" key="3">
    <source>
        <dbReference type="ARBA" id="ARBA00022679"/>
    </source>
</evidence>
<proteinExistence type="inferred from homology"/>
<dbReference type="PANTHER" id="PTHR43300:SF10">
    <property type="entry name" value="2,3,4,5-TETRAHYDROPYRIDINE-2,6-DICARBOXYLATE N-ACETYLTRANSFERASE"/>
    <property type="match status" value="1"/>
</dbReference>
<evidence type="ECO:0000313" key="8">
    <source>
        <dbReference type="EMBL" id="MBC5645483.1"/>
    </source>
</evidence>
<gene>
    <name evidence="8" type="ORF">H8S77_21595</name>
</gene>
<dbReference type="InterPro" id="IPR050179">
    <property type="entry name" value="Trans_hexapeptide_repeat"/>
</dbReference>
<keyword evidence="5" id="KW-0220">Diaminopimelate biosynthesis</keyword>
<evidence type="ECO:0008006" key="10">
    <source>
        <dbReference type="Google" id="ProtNLM"/>
    </source>
</evidence>
<evidence type="ECO:0000256" key="5">
    <source>
        <dbReference type="ARBA" id="ARBA00022915"/>
    </source>
</evidence>
<keyword evidence="2" id="KW-0028">Amino-acid biosynthesis</keyword>
<keyword evidence="4" id="KW-0677">Repeat</keyword>
<dbReference type="PANTHER" id="PTHR43300">
    <property type="entry name" value="ACETYLTRANSFERASE"/>
    <property type="match status" value="1"/>
</dbReference>
<dbReference type="EMBL" id="JACOOI010000031">
    <property type="protein sequence ID" value="MBC5645483.1"/>
    <property type="molecule type" value="Genomic_DNA"/>
</dbReference>
<comment type="similarity">
    <text evidence="1">Belongs to the transferase hexapeptide repeat family.</text>
</comment>
<keyword evidence="7" id="KW-0012">Acyltransferase</keyword>
<name>A0ABR7E6S6_9BACT</name>
<dbReference type="SUPFAM" id="SSF51161">
    <property type="entry name" value="Trimeric LpxA-like enzymes"/>
    <property type="match status" value="1"/>
</dbReference>
<evidence type="ECO:0000256" key="6">
    <source>
        <dbReference type="ARBA" id="ARBA00023154"/>
    </source>
</evidence>
<dbReference type="Proteomes" id="UP000644010">
    <property type="component" value="Unassembled WGS sequence"/>
</dbReference>
<comment type="caution">
    <text evidence="8">The sequence shown here is derived from an EMBL/GenBank/DDBJ whole genome shotgun (WGS) entry which is preliminary data.</text>
</comment>
<evidence type="ECO:0000256" key="7">
    <source>
        <dbReference type="ARBA" id="ARBA00023315"/>
    </source>
</evidence>
<evidence type="ECO:0000256" key="1">
    <source>
        <dbReference type="ARBA" id="ARBA00007274"/>
    </source>
</evidence>